<protein>
    <submittedName>
        <fullName evidence="1">Uncharacterized protein</fullName>
    </submittedName>
</protein>
<name>A0AAP9W9Q5_LEPIR</name>
<dbReference type="AlphaFoldDB" id="A0AAP9W9Q5"/>
<evidence type="ECO:0000313" key="2">
    <source>
        <dbReference type="Proteomes" id="UP000663124"/>
    </source>
</evidence>
<evidence type="ECO:0000313" key="1">
    <source>
        <dbReference type="EMBL" id="QOI41195.1"/>
    </source>
</evidence>
<gene>
    <name evidence="1" type="ORF">Lepto782_02020</name>
</gene>
<organism evidence="1 2">
    <name type="scientific">Leptospira interrogans serovar Canicola</name>
    <dbReference type="NCBI Taxonomy" id="211880"/>
    <lineage>
        <taxon>Bacteria</taxon>
        <taxon>Pseudomonadati</taxon>
        <taxon>Spirochaetota</taxon>
        <taxon>Spirochaetia</taxon>
        <taxon>Leptospirales</taxon>
        <taxon>Leptospiraceae</taxon>
        <taxon>Leptospira</taxon>
    </lineage>
</organism>
<proteinExistence type="predicted"/>
<dbReference type="EMBL" id="CP043884">
    <property type="protein sequence ID" value="QOI41195.1"/>
    <property type="molecule type" value="Genomic_DNA"/>
</dbReference>
<reference evidence="1" key="1">
    <citation type="submission" date="2019-09" db="EMBL/GenBank/DDBJ databases">
        <title>Comparative Genomics of Leptospira interrogans Reveals Genome Plasticity - A Common Adaptive Strategy for Survival in Various Hosts.</title>
        <authorList>
            <person name="Ramli S.R."/>
            <person name="Bunk B."/>
            <person name="Goris M."/>
            <person name="Bhuju S."/>
            <person name="Jarek M."/>
            <person name="Sproer C."/>
            <person name="Mustakim S."/>
            <person name="Strommenger B."/>
            <person name="Pessler F."/>
        </authorList>
    </citation>
    <scope>NUCLEOTIDE SEQUENCE</scope>
    <source>
        <strain evidence="1">782</strain>
    </source>
</reference>
<accession>A0AAP9W9Q5</accession>
<dbReference type="Proteomes" id="UP000663124">
    <property type="component" value="Chromosome 1"/>
</dbReference>
<sequence length="67" mass="8281">MINLYFLNAFFNKVLHKFHHKNRKSIYKYKGFLLKIFLRIYNNSHNDLFMKRKDLVFTKLFVILIAI</sequence>